<evidence type="ECO:0000256" key="3">
    <source>
        <dbReference type="ARBA" id="ARBA00022448"/>
    </source>
</evidence>
<reference evidence="8" key="1">
    <citation type="submission" date="2020-02" db="EMBL/GenBank/DDBJ databases">
        <authorList>
            <person name="Meier V. D."/>
        </authorList>
    </citation>
    <scope>NUCLEOTIDE SEQUENCE</scope>
    <source>
        <strain evidence="8">AVDCRST_MAG56</strain>
    </source>
</reference>
<sequence>MNAKTYFCCLCLWAGGHAAYGQSGIACNLENLTELTLAKSPLIQLNRLEIDRSKANLQVQTSAFDYQTNAGIGFNHNRSNLFASDPRRSIMADPLRTNTTDFTGSLQRRLRSGLVASVSADYTRLSHNFPRNQFNEEVSPYLPDHSASAMLSLTQPLLRGRGGRIATAAERASSMLVESAQSEFVLNSSYQVLQTGIAYWQYLNAHQRLAIFEENEARVRNVLQITEKLVEADKKPASDLVQIKADLAGQQRQTIVARQELLNTRINLGKVVGLDGLESGQLSVPLNEFPTLAESGFAETLSQEAMVAIARQHRSDLAAFTKAQEALKVQLDLARNNLKPQLDLSGYVGYGGSAVGNGFNRIYAPFINRQGRDVNTGFRLNFAFPLNNNLAAANFSQQKIALQNQLISYDNLVRNIDLNISAALNNLTNSVLVLQKARETLEYSQNVFENEQAKFQNGLTTILNLILFQERLTYAQLDYLQAQQQFAMALVNLRFETGTLLSAANASEAFSVRPDAFYTVPK</sequence>
<dbReference type="Gene3D" id="1.20.1600.10">
    <property type="entry name" value="Outer membrane efflux proteins (OEP)"/>
    <property type="match status" value="1"/>
</dbReference>
<comment type="similarity">
    <text evidence="2">Belongs to the outer membrane factor (OMF) (TC 1.B.17) family.</text>
</comment>
<dbReference type="GO" id="GO:0015562">
    <property type="term" value="F:efflux transmembrane transporter activity"/>
    <property type="evidence" value="ECO:0007669"/>
    <property type="project" value="InterPro"/>
</dbReference>
<dbReference type="InterPro" id="IPR051906">
    <property type="entry name" value="TolC-like"/>
</dbReference>
<dbReference type="PANTHER" id="PTHR30026">
    <property type="entry name" value="OUTER MEMBRANE PROTEIN TOLC"/>
    <property type="match status" value="1"/>
</dbReference>
<evidence type="ECO:0000256" key="5">
    <source>
        <dbReference type="ARBA" id="ARBA00022692"/>
    </source>
</evidence>
<comment type="subcellular location">
    <subcellularLocation>
        <location evidence="1">Cell outer membrane</location>
    </subcellularLocation>
</comment>
<dbReference type="EMBL" id="CADCTQ010000280">
    <property type="protein sequence ID" value="CAA9275190.1"/>
    <property type="molecule type" value="Genomic_DNA"/>
</dbReference>
<dbReference type="Pfam" id="PF02321">
    <property type="entry name" value="OEP"/>
    <property type="match status" value="1"/>
</dbReference>
<evidence type="ECO:0000256" key="6">
    <source>
        <dbReference type="ARBA" id="ARBA00023136"/>
    </source>
</evidence>
<evidence type="ECO:0000256" key="4">
    <source>
        <dbReference type="ARBA" id="ARBA00022452"/>
    </source>
</evidence>
<proteinExistence type="inferred from homology"/>
<dbReference type="PROSITE" id="PS51257">
    <property type="entry name" value="PROKAR_LIPOPROTEIN"/>
    <property type="match status" value="1"/>
</dbReference>
<evidence type="ECO:0000256" key="1">
    <source>
        <dbReference type="ARBA" id="ARBA00004442"/>
    </source>
</evidence>
<evidence type="ECO:0000313" key="8">
    <source>
        <dbReference type="EMBL" id="CAA9275190.1"/>
    </source>
</evidence>
<keyword evidence="7" id="KW-0998">Cell outer membrane</keyword>
<dbReference type="GO" id="GO:0015288">
    <property type="term" value="F:porin activity"/>
    <property type="evidence" value="ECO:0007669"/>
    <property type="project" value="TreeGrafter"/>
</dbReference>
<name>A0A6J4JCD9_9SPHI</name>
<keyword evidence="4" id="KW-1134">Transmembrane beta strand</keyword>
<evidence type="ECO:0000256" key="7">
    <source>
        <dbReference type="ARBA" id="ARBA00023237"/>
    </source>
</evidence>
<accession>A0A6J4JCD9</accession>
<organism evidence="8">
    <name type="scientific">uncultured Cytophagales bacterium</name>
    <dbReference type="NCBI Taxonomy" id="158755"/>
    <lineage>
        <taxon>Bacteria</taxon>
        <taxon>Pseudomonadati</taxon>
        <taxon>Bacteroidota</taxon>
        <taxon>Sphingobacteriia</taxon>
        <taxon>Sphingobacteriales</taxon>
        <taxon>environmental samples</taxon>
    </lineage>
</organism>
<protein>
    <recommendedName>
        <fullName evidence="9">Outer membrane efflux protein</fullName>
    </recommendedName>
</protein>
<keyword evidence="5" id="KW-0812">Transmembrane</keyword>
<keyword evidence="6" id="KW-0472">Membrane</keyword>
<dbReference type="AlphaFoldDB" id="A0A6J4JCD9"/>
<gene>
    <name evidence="8" type="ORF">AVDCRST_MAG56-3446</name>
</gene>
<dbReference type="GO" id="GO:1990281">
    <property type="term" value="C:efflux pump complex"/>
    <property type="evidence" value="ECO:0007669"/>
    <property type="project" value="TreeGrafter"/>
</dbReference>
<dbReference type="PANTHER" id="PTHR30026:SF20">
    <property type="entry name" value="OUTER MEMBRANE PROTEIN TOLC"/>
    <property type="match status" value="1"/>
</dbReference>
<dbReference type="GO" id="GO:0009279">
    <property type="term" value="C:cell outer membrane"/>
    <property type="evidence" value="ECO:0007669"/>
    <property type="project" value="UniProtKB-SubCell"/>
</dbReference>
<dbReference type="SUPFAM" id="SSF56954">
    <property type="entry name" value="Outer membrane efflux proteins (OEP)"/>
    <property type="match status" value="1"/>
</dbReference>
<keyword evidence="3" id="KW-0813">Transport</keyword>
<evidence type="ECO:0000256" key="2">
    <source>
        <dbReference type="ARBA" id="ARBA00007613"/>
    </source>
</evidence>
<evidence type="ECO:0008006" key="9">
    <source>
        <dbReference type="Google" id="ProtNLM"/>
    </source>
</evidence>
<dbReference type="InterPro" id="IPR003423">
    <property type="entry name" value="OMP_efflux"/>
</dbReference>